<evidence type="ECO:0000313" key="2">
    <source>
        <dbReference type="Proteomes" id="UP000319449"/>
    </source>
</evidence>
<dbReference type="Proteomes" id="UP000319449">
    <property type="component" value="Unassembled WGS sequence"/>
</dbReference>
<dbReference type="AlphaFoldDB" id="A0A562VME6"/>
<name>A0A562VME6_9BACT</name>
<dbReference type="EMBL" id="VLLN01000011">
    <property type="protein sequence ID" value="TWJ19065.1"/>
    <property type="molecule type" value="Genomic_DNA"/>
</dbReference>
<protein>
    <submittedName>
        <fullName evidence="1">Uncharacterized protein</fullName>
    </submittedName>
</protein>
<evidence type="ECO:0000313" key="1">
    <source>
        <dbReference type="EMBL" id="TWJ19065.1"/>
    </source>
</evidence>
<sequence length="123" mass="13472">MSNTPTSVAFKYVFRYDYNPVYVNGAHGGVSPRGDLVVNFYLERQPLPNELTHGINPDGGIGNVVAVDPEDLNTSIVRFVSNGVVLNYQNARDIHQWLGDKIAEMERMAQARSEAAGQGSPAH</sequence>
<organism evidence="1 2">
    <name type="scientific">Geobacter argillaceus</name>
    <dbReference type="NCBI Taxonomy" id="345631"/>
    <lineage>
        <taxon>Bacteria</taxon>
        <taxon>Pseudomonadati</taxon>
        <taxon>Thermodesulfobacteriota</taxon>
        <taxon>Desulfuromonadia</taxon>
        <taxon>Geobacterales</taxon>
        <taxon>Geobacteraceae</taxon>
        <taxon>Geobacter</taxon>
    </lineage>
</organism>
<keyword evidence="2" id="KW-1185">Reference proteome</keyword>
<dbReference type="OrthoDB" id="2991384at2"/>
<comment type="caution">
    <text evidence="1">The sequence shown here is derived from an EMBL/GenBank/DDBJ whole genome shotgun (WGS) entry which is preliminary data.</text>
</comment>
<accession>A0A562VME6</accession>
<gene>
    <name evidence="1" type="ORF">JN12_02011</name>
</gene>
<dbReference type="RefSeq" id="WP_145022089.1">
    <property type="nucleotide sequence ID" value="NZ_VLLN01000011.1"/>
</dbReference>
<reference evidence="1 2" key="1">
    <citation type="submission" date="2019-07" db="EMBL/GenBank/DDBJ databases">
        <title>Genomic Encyclopedia of Archaeal and Bacterial Type Strains, Phase II (KMG-II): from individual species to whole genera.</title>
        <authorList>
            <person name="Goeker M."/>
        </authorList>
    </citation>
    <scope>NUCLEOTIDE SEQUENCE [LARGE SCALE GENOMIC DNA]</scope>
    <source>
        <strain evidence="1 2">ATCC BAA-1139</strain>
    </source>
</reference>
<proteinExistence type="predicted"/>